<keyword evidence="4 6" id="KW-0520">NAD</keyword>
<comment type="subunit">
    <text evidence="6">Homotetramer.</text>
</comment>
<comment type="cofactor">
    <cofactor evidence="6">
        <name>Mg(2+)</name>
        <dbReference type="ChEBI" id="CHEBI:18420"/>
    </cofactor>
</comment>
<dbReference type="PANTHER" id="PTHR12592:SF0">
    <property type="entry name" value="ATP-DEPENDENT (S)-NAD(P)H-HYDRATE DEHYDRATASE"/>
    <property type="match status" value="1"/>
</dbReference>
<dbReference type="AlphaFoldDB" id="A0A4Q9BC65"/>
<dbReference type="CDD" id="cd01171">
    <property type="entry name" value="YXKO-related"/>
    <property type="match status" value="1"/>
</dbReference>
<dbReference type="GO" id="GO:0046496">
    <property type="term" value="P:nicotinamide nucleotide metabolic process"/>
    <property type="evidence" value="ECO:0007669"/>
    <property type="project" value="UniProtKB-UniRule"/>
</dbReference>
<evidence type="ECO:0000256" key="3">
    <source>
        <dbReference type="ARBA" id="ARBA00022857"/>
    </source>
</evidence>
<accession>A0A4Q9BC65</accession>
<feature type="binding site" evidence="6">
    <location>
        <position position="211"/>
    </location>
    <ligand>
        <name>(6S)-NADPHX</name>
        <dbReference type="ChEBI" id="CHEBI:64076"/>
    </ligand>
</feature>
<comment type="similarity">
    <text evidence="6">Belongs to the NnrD/CARKD family.</text>
</comment>
<evidence type="ECO:0000259" key="7">
    <source>
        <dbReference type="PROSITE" id="PS51383"/>
    </source>
</evidence>
<sequence length="270" mass="28040">MNQIDANWVAAHTKHRLTKGHKKTFGHVLVLAGSPGKVGSGILCARAALHAGCGLVTAMIPSEGIAALLAGNPEIMYSTGSLRELDLSSFDAIAIGPGIGFSDEAVDNVRYLLETYLGPLVIDADALSILGLNPDLLNLLNERHILTPHIGEFARIQKFSGNSEQQSFAFAHAHSTNLILKSSPTLVSLPSGQQFVNTTGNDGMATAGSGDVLTGITAALCAQGYANADAACLAVYVHGLAADIAIETQSKSSLVASDIIANLGKTRLLD</sequence>
<keyword evidence="2 6" id="KW-0067">ATP-binding</keyword>
<dbReference type="Gene3D" id="3.40.1190.20">
    <property type="match status" value="1"/>
</dbReference>
<protein>
    <recommendedName>
        <fullName evidence="6">ADP-dependent (S)-NAD(P)H-hydrate dehydratase</fullName>
        <ecNumber evidence="6">4.2.1.136</ecNumber>
    </recommendedName>
    <alternativeName>
        <fullName evidence="6">ADP-dependent NAD(P)HX dehydratase</fullName>
    </alternativeName>
</protein>
<keyword evidence="3 6" id="KW-0521">NADP</keyword>
<comment type="function">
    <text evidence="6">Catalyzes the dehydration of the S-form of NAD(P)HX at the expense of ADP, which is converted to AMP. Together with NAD(P)HX epimerase, which catalyzes the epimerization of the S- and R-forms, the enzyme allows the repair of both epimers of NAD(P)HX, a damaged form of NAD(P)H that is a result of enzymatic or heat-dependent hydration.</text>
</comment>
<dbReference type="InterPro" id="IPR000631">
    <property type="entry name" value="CARKD"/>
</dbReference>
<dbReference type="GO" id="GO:0005524">
    <property type="term" value="F:ATP binding"/>
    <property type="evidence" value="ECO:0007669"/>
    <property type="project" value="UniProtKB-KW"/>
</dbReference>
<dbReference type="PROSITE" id="PS51383">
    <property type="entry name" value="YJEF_C_3"/>
    <property type="match status" value="1"/>
</dbReference>
<comment type="catalytic activity">
    <reaction evidence="6">
        <text>(6S)-NADHX + ADP = AMP + phosphate + NADH + H(+)</text>
        <dbReference type="Rhea" id="RHEA:32223"/>
        <dbReference type="ChEBI" id="CHEBI:15378"/>
        <dbReference type="ChEBI" id="CHEBI:43474"/>
        <dbReference type="ChEBI" id="CHEBI:57945"/>
        <dbReference type="ChEBI" id="CHEBI:64074"/>
        <dbReference type="ChEBI" id="CHEBI:456215"/>
        <dbReference type="ChEBI" id="CHEBI:456216"/>
        <dbReference type="EC" id="4.2.1.136"/>
    </reaction>
</comment>
<keyword evidence="5 6" id="KW-0456">Lyase</keyword>
<evidence type="ECO:0000256" key="5">
    <source>
        <dbReference type="ARBA" id="ARBA00023239"/>
    </source>
</evidence>
<evidence type="ECO:0000256" key="1">
    <source>
        <dbReference type="ARBA" id="ARBA00022741"/>
    </source>
</evidence>
<feature type="binding site" evidence="6">
    <location>
        <begin position="181"/>
        <end position="185"/>
    </location>
    <ligand>
        <name>AMP</name>
        <dbReference type="ChEBI" id="CHEBI:456215"/>
    </ligand>
</feature>
<feature type="binding site" evidence="6">
    <location>
        <position position="98"/>
    </location>
    <ligand>
        <name>(6S)-NADPHX</name>
        <dbReference type="ChEBI" id="CHEBI:64076"/>
    </ligand>
</feature>
<dbReference type="GO" id="GO:0052855">
    <property type="term" value="F:ADP-dependent NAD(P)H-hydrate dehydratase activity"/>
    <property type="evidence" value="ECO:0007669"/>
    <property type="project" value="UniProtKB-UniRule"/>
</dbReference>
<feature type="binding site" evidence="6">
    <location>
        <position position="210"/>
    </location>
    <ligand>
        <name>AMP</name>
        <dbReference type="ChEBI" id="CHEBI:456215"/>
    </ligand>
</feature>
<reference evidence="8 9" key="1">
    <citation type="submission" date="2019-02" db="EMBL/GenBank/DDBJ databases">
        <title>Genome of a new Bacteroidetes strain.</title>
        <authorList>
            <person name="Pitt A."/>
        </authorList>
    </citation>
    <scope>NUCLEOTIDE SEQUENCE [LARGE SCALE GENOMIC DNA]</scope>
    <source>
        <strain evidence="8 9">103A-SOEBACH</strain>
    </source>
</reference>
<dbReference type="PANTHER" id="PTHR12592">
    <property type="entry name" value="ATP-DEPENDENT (S)-NAD(P)H-HYDRATE DEHYDRATASE FAMILY MEMBER"/>
    <property type="match status" value="1"/>
</dbReference>
<evidence type="ECO:0000256" key="4">
    <source>
        <dbReference type="ARBA" id="ARBA00023027"/>
    </source>
</evidence>
<keyword evidence="1 6" id="KW-0547">Nucleotide-binding</keyword>
<dbReference type="InterPro" id="IPR029056">
    <property type="entry name" value="Ribokinase-like"/>
</dbReference>
<dbReference type="NCBIfam" id="TIGR00196">
    <property type="entry name" value="yjeF_cterm"/>
    <property type="match status" value="1"/>
</dbReference>
<evidence type="ECO:0000256" key="2">
    <source>
        <dbReference type="ARBA" id="ARBA00022840"/>
    </source>
</evidence>
<dbReference type="SUPFAM" id="SSF53613">
    <property type="entry name" value="Ribokinase-like"/>
    <property type="match status" value="1"/>
</dbReference>
<dbReference type="RefSeq" id="WP_130923681.1">
    <property type="nucleotide sequence ID" value="NZ_JAANOL010000001.1"/>
</dbReference>
<name>A0A4Q9BC65_9BACT</name>
<dbReference type="HAMAP" id="MF_01965">
    <property type="entry name" value="NADHX_dehydratase"/>
    <property type="match status" value="1"/>
</dbReference>
<dbReference type="OrthoDB" id="9806925at2"/>
<dbReference type="Proteomes" id="UP000293583">
    <property type="component" value="Unassembled WGS sequence"/>
</dbReference>
<evidence type="ECO:0000256" key="6">
    <source>
        <dbReference type="HAMAP-Rule" id="MF_01965"/>
    </source>
</evidence>
<dbReference type="GO" id="GO:0110051">
    <property type="term" value="P:metabolite repair"/>
    <property type="evidence" value="ECO:0007669"/>
    <property type="project" value="TreeGrafter"/>
</dbReference>
<evidence type="ECO:0000313" key="8">
    <source>
        <dbReference type="EMBL" id="TBH72088.1"/>
    </source>
</evidence>
<proteinExistence type="inferred from homology"/>
<comment type="caution">
    <text evidence="8">The sequence shown here is derived from an EMBL/GenBank/DDBJ whole genome shotgun (WGS) entry which is preliminary data.</text>
</comment>
<dbReference type="Pfam" id="PF01256">
    <property type="entry name" value="Carb_kinase"/>
    <property type="match status" value="1"/>
</dbReference>
<keyword evidence="9" id="KW-1185">Reference proteome</keyword>
<comment type="caution">
    <text evidence="6">Lacks conserved residue(s) required for the propagation of feature annotation.</text>
</comment>
<feature type="binding site" evidence="6">
    <location>
        <position position="149"/>
    </location>
    <ligand>
        <name>(6S)-NADPHX</name>
        <dbReference type="ChEBI" id="CHEBI:64076"/>
    </ligand>
</feature>
<organism evidence="8 9">
    <name type="scientific">Aquirufa antheringensis</name>
    <dbReference type="NCBI Taxonomy" id="2516559"/>
    <lineage>
        <taxon>Bacteria</taxon>
        <taxon>Pseudomonadati</taxon>
        <taxon>Bacteroidota</taxon>
        <taxon>Cytophagia</taxon>
        <taxon>Cytophagales</taxon>
        <taxon>Flectobacillaceae</taxon>
        <taxon>Aquirufa</taxon>
    </lineage>
</organism>
<dbReference type="GO" id="GO:0052856">
    <property type="term" value="F:NAD(P)HX epimerase activity"/>
    <property type="evidence" value="ECO:0007669"/>
    <property type="project" value="TreeGrafter"/>
</dbReference>
<dbReference type="EC" id="4.2.1.136" evidence="6"/>
<evidence type="ECO:0000313" key="9">
    <source>
        <dbReference type="Proteomes" id="UP000293583"/>
    </source>
</evidence>
<dbReference type="EMBL" id="SEWY01000004">
    <property type="protein sequence ID" value="TBH72088.1"/>
    <property type="molecule type" value="Genomic_DNA"/>
</dbReference>
<gene>
    <name evidence="6" type="primary">nnrD</name>
    <name evidence="8" type="ORF">EWU20_09710</name>
</gene>
<comment type="catalytic activity">
    <reaction evidence="6">
        <text>(6S)-NADPHX + ADP = AMP + phosphate + NADPH + H(+)</text>
        <dbReference type="Rhea" id="RHEA:32235"/>
        <dbReference type="ChEBI" id="CHEBI:15378"/>
        <dbReference type="ChEBI" id="CHEBI:43474"/>
        <dbReference type="ChEBI" id="CHEBI:57783"/>
        <dbReference type="ChEBI" id="CHEBI:64076"/>
        <dbReference type="ChEBI" id="CHEBI:456215"/>
        <dbReference type="ChEBI" id="CHEBI:456216"/>
        <dbReference type="EC" id="4.2.1.136"/>
    </reaction>
</comment>
<feature type="domain" description="YjeF C-terminal" evidence="7">
    <location>
        <begin position="5"/>
        <end position="270"/>
    </location>
</feature>